<evidence type="ECO:0000256" key="5">
    <source>
        <dbReference type="PROSITE-ProRule" id="PRU01248"/>
    </source>
</evidence>
<dbReference type="GO" id="GO:0003677">
    <property type="term" value="F:DNA binding"/>
    <property type="evidence" value="ECO:0007669"/>
    <property type="project" value="UniProtKB-UniRule"/>
</dbReference>
<dbReference type="CDD" id="cd00397">
    <property type="entry name" value="DNA_BRE_C"/>
    <property type="match status" value="1"/>
</dbReference>
<accession>A0A518CNC4</accession>
<reference evidence="9 10" key="1">
    <citation type="submission" date="2019-02" db="EMBL/GenBank/DDBJ databases">
        <title>Deep-cultivation of Planctomycetes and their phenomic and genomic characterization uncovers novel biology.</title>
        <authorList>
            <person name="Wiegand S."/>
            <person name="Jogler M."/>
            <person name="Boedeker C."/>
            <person name="Pinto D."/>
            <person name="Vollmers J."/>
            <person name="Rivas-Marin E."/>
            <person name="Kohn T."/>
            <person name="Peeters S.H."/>
            <person name="Heuer A."/>
            <person name="Rast P."/>
            <person name="Oberbeckmann S."/>
            <person name="Bunk B."/>
            <person name="Jeske O."/>
            <person name="Meyerdierks A."/>
            <person name="Storesund J.E."/>
            <person name="Kallscheuer N."/>
            <person name="Luecker S."/>
            <person name="Lage O.M."/>
            <person name="Pohl T."/>
            <person name="Merkel B.J."/>
            <person name="Hornburger P."/>
            <person name="Mueller R.-W."/>
            <person name="Bruemmer F."/>
            <person name="Labrenz M."/>
            <person name="Spormann A.M."/>
            <person name="Op den Camp H."/>
            <person name="Overmann J."/>
            <person name="Amann R."/>
            <person name="Jetten M.S.M."/>
            <person name="Mascher T."/>
            <person name="Medema M.H."/>
            <person name="Devos D.P."/>
            <person name="Kaster A.-K."/>
            <person name="Ovreas L."/>
            <person name="Rohde M."/>
            <person name="Galperin M.Y."/>
            <person name="Jogler C."/>
        </authorList>
    </citation>
    <scope>NUCLEOTIDE SEQUENCE [LARGE SCALE GENOMIC DNA]</scope>
    <source>
        <strain evidence="9 10">Pla110</strain>
    </source>
</reference>
<evidence type="ECO:0000256" key="4">
    <source>
        <dbReference type="ARBA" id="ARBA00023172"/>
    </source>
</evidence>
<comment type="similarity">
    <text evidence="1">Belongs to the 'phage' integrase family.</text>
</comment>
<dbReference type="InterPro" id="IPR013762">
    <property type="entry name" value="Integrase-like_cat_sf"/>
</dbReference>
<name>A0A518CNC4_9PLAN</name>
<proteinExistence type="inferred from homology"/>
<keyword evidence="2" id="KW-0229">DNA integration</keyword>
<keyword evidence="10" id="KW-1185">Reference proteome</keyword>
<gene>
    <name evidence="9" type="ORF">Pla110_24450</name>
</gene>
<dbReference type="EMBL" id="CP036281">
    <property type="protein sequence ID" value="QDU80713.1"/>
    <property type="molecule type" value="Genomic_DNA"/>
</dbReference>
<organism evidence="9 10">
    <name type="scientific">Polystyrenella longa</name>
    <dbReference type="NCBI Taxonomy" id="2528007"/>
    <lineage>
        <taxon>Bacteria</taxon>
        <taxon>Pseudomonadati</taxon>
        <taxon>Planctomycetota</taxon>
        <taxon>Planctomycetia</taxon>
        <taxon>Planctomycetales</taxon>
        <taxon>Planctomycetaceae</taxon>
        <taxon>Polystyrenella</taxon>
    </lineage>
</organism>
<dbReference type="PANTHER" id="PTHR30349:SF64">
    <property type="entry name" value="PROPHAGE INTEGRASE INTD-RELATED"/>
    <property type="match status" value="1"/>
</dbReference>
<dbReference type="InterPro" id="IPR002104">
    <property type="entry name" value="Integrase_catalytic"/>
</dbReference>
<dbReference type="OrthoDB" id="266605at2"/>
<dbReference type="GO" id="GO:0015074">
    <property type="term" value="P:DNA integration"/>
    <property type="evidence" value="ECO:0007669"/>
    <property type="project" value="UniProtKB-KW"/>
</dbReference>
<dbReference type="InterPro" id="IPR050090">
    <property type="entry name" value="Tyrosine_recombinase_XerCD"/>
</dbReference>
<evidence type="ECO:0000259" key="7">
    <source>
        <dbReference type="PROSITE" id="PS51898"/>
    </source>
</evidence>
<feature type="region of interest" description="Disordered" evidence="6">
    <location>
        <begin position="381"/>
        <end position="401"/>
    </location>
</feature>
<dbReference type="Gene3D" id="1.10.150.130">
    <property type="match status" value="1"/>
</dbReference>
<evidence type="ECO:0000256" key="3">
    <source>
        <dbReference type="ARBA" id="ARBA00023125"/>
    </source>
</evidence>
<dbReference type="PANTHER" id="PTHR30349">
    <property type="entry name" value="PHAGE INTEGRASE-RELATED"/>
    <property type="match status" value="1"/>
</dbReference>
<evidence type="ECO:0000259" key="8">
    <source>
        <dbReference type="PROSITE" id="PS51900"/>
    </source>
</evidence>
<dbReference type="RefSeq" id="WP_144995963.1">
    <property type="nucleotide sequence ID" value="NZ_CP036281.1"/>
</dbReference>
<dbReference type="InterPro" id="IPR044068">
    <property type="entry name" value="CB"/>
</dbReference>
<evidence type="ECO:0000256" key="6">
    <source>
        <dbReference type="SAM" id="MobiDB-lite"/>
    </source>
</evidence>
<dbReference type="AlphaFoldDB" id="A0A518CNC4"/>
<keyword evidence="3 5" id="KW-0238">DNA-binding</keyword>
<dbReference type="PROSITE" id="PS51900">
    <property type="entry name" value="CB"/>
    <property type="match status" value="1"/>
</dbReference>
<dbReference type="Gene3D" id="1.10.443.10">
    <property type="entry name" value="Intergrase catalytic core"/>
    <property type="match status" value="1"/>
</dbReference>
<dbReference type="Proteomes" id="UP000317178">
    <property type="component" value="Chromosome"/>
</dbReference>
<dbReference type="PROSITE" id="PS51898">
    <property type="entry name" value="TYR_RECOMBINASE"/>
    <property type="match status" value="1"/>
</dbReference>
<sequence>MREDIKVYVIKKASKKFLYMKYVDPETNREITRSTKTNRMKEAIRAAGRWESELRSGQYKGTCRTKWEDFRERYEVEHVSGLSPETDAKISAVFNMVEQILNPKRLAELTAANISRYQSELRHLGRSEQTIKSHTTHLKAALNWAVSVELLPKAPKISLPSRAKGATMMKGRPITGEEFERMIACTESIVKSSEKASEWRLLLNGIWHSGLRLGEALNLTWDNPDKLQIEFIRDRVMILIPAELEKGNRDRRLPTIPAFAELISSVPESERTGYVFNPPPMRHTESGRLVDEQVGRIITKIGKKAGVKVSEKGGKVKYASAHDLRRSFAARLALKVPAQQLMQMMRHESIETTLKFYVGQDADNLSDLVYSAFENGHSRDFLRDPAPIEAKSPPQRVDVKG</sequence>
<dbReference type="GO" id="GO:0006310">
    <property type="term" value="P:DNA recombination"/>
    <property type="evidence" value="ECO:0007669"/>
    <property type="project" value="UniProtKB-KW"/>
</dbReference>
<evidence type="ECO:0000313" key="9">
    <source>
        <dbReference type="EMBL" id="QDU80713.1"/>
    </source>
</evidence>
<evidence type="ECO:0000256" key="1">
    <source>
        <dbReference type="ARBA" id="ARBA00008857"/>
    </source>
</evidence>
<dbReference type="Pfam" id="PF00589">
    <property type="entry name" value="Phage_integrase"/>
    <property type="match status" value="1"/>
</dbReference>
<protein>
    <submittedName>
        <fullName evidence="9">Site-specific tyrosine recombinase XerC</fullName>
    </submittedName>
</protein>
<evidence type="ECO:0000256" key="2">
    <source>
        <dbReference type="ARBA" id="ARBA00022908"/>
    </source>
</evidence>
<dbReference type="InterPro" id="IPR010998">
    <property type="entry name" value="Integrase_recombinase_N"/>
</dbReference>
<keyword evidence="4" id="KW-0233">DNA recombination</keyword>
<dbReference type="InterPro" id="IPR011010">
    <property type="entry name" value="DNA_brk_join_enz"/>
</dbReference>
<dbReference type="KEGG" id="plon:Pla110_24450"/>
<dbReference type="SUPFAM" id="SSF56349">
    <property type="entry name" value="DNA breaking-rejoining enzymes"/>
    <property type="match status" value="1"/>
</dbReference>
<evidence type="ECO:0000313" key="10">
    <source>
        <dbReference type="Proteomes" id="UP000317178"/>
    </source>
</evidence>
<feature type="domain" description="Core-binding (CB)" evidence="8">
    <location>
        <begin position="65"/>
        <end position="146"/>
    </location>
</feature>
<feature type="domain" description="Tyr recombinase" evidence="7">
    <location>
        <begin position="169"/>
        <end position="370"/>
    </location>
</feature>